<keyword evidence="4" id="KW-1185">Reference proteome</keyword>
<proteinExistence type="predicted"/>
<evidence type="ECO:0000313" key="4">
    <source>
        <dbReference type="Proteomes" id="UP000295717"/>
    </source>
</evidence>
<evidence type="ECO:0000259" key="2">
    <source>
        <dbReference type="Pfam" id="PF00535"/>
    </source>
</evidence>
<evidence type="ECO:0000313" key="3">
    <source>
        <dbReference type="EMBL" id="TCT22177.1"/>
    </source>
</evidence>
<dbReference type="Gene3D" id="3.90.550.10">
    <property type="entry name" value="Spore Coat Polysaccharide Biosynthesis Protein SpsA, Chain A"/>
    <property type="match status" value="1"/>
</dbReference>
<name>A0A4R3N1S0_9GAMM</name>
<dbReference type="Pfam" id="PF14307">
    <property type="entry name" value="Glyco_tran_WbsX"/>
    <property type="match status" value="1"/>
</dbReference>
<dbReference type="EMBL" id="SMAO01000003">
    <property type="protein sequence ID" value="TCT22177.1"/>
    <property type="molecule type" value="Genomic_DNA"/>
</dbReference>
<feature type="domain" description="Glycosyl transferase family 1" evidence="1">
    <location>
        <begin position="611"/>
        <end position="779"/>
    </location>
</feature>
<dbReference type="OrthoDB" id="9816424at2"/>
<dbReference type="Pfam" id="PF00535">
    <property type="entry name" value="Glycos_transf_2"/>
    <property type="match status" value="1"/>
</dbReference>
<dbReference type="CDD" id="cd11579">
    <property type="entry name" value="Glyco_tran_WbsX"/>
    <property type="match status" value="1"/>
</dbReference>
<dbReference type="InterPro" id="IPR001296">
    <property type="entry name" value="Glyco_trans_1"/>
</dbReference>
<organism evidence="3 4">
    <name type="scientific">Thiobaca trueperi</name>
    <dbReference type="NCBI Taxonomy" id="127458"/>
    <lineage>
        <taxon>Bacteria</taxon>
        <taxon>Pseudomonadati</taxon>
        <taxon>Pseudomonadota</taxon>
        <taxon>Gammaproteobacteria</taxon>
        <taxon>Chromatiales</taxon>
        <taxon>Chromatiaceae</taxon>
        <taxon>Thiobaca</taxon>
    </lineage>
</organism>
<dbReference type="PANTHER" id="PTHR41244">
    <property type="entry name" value="RHAMNAN SYNTHESIS F"/>
    <property type="match status" value="1"/>
</dbReference>
<dbReference type="InterPro" id="IPR029044">
    <property type="entry name" value="Nucleotide-diphossugar_trans"/>
</dbReference>
<sequence length="1101" mass="125288">MVADLLRPLWRLLPLDIPARQRIQRAMFRTLPFLFKSHPGFQLYQQARQRGDLWRGTGILPEERVVEPVAYLDAEPPGLLPARLIAFYLPQFHPIPENDAWWGRGFTEWTNVVRGRPQFPGHYQPHLPGELGFYDLRLPEVMERQIELAKRYGLSGFAFYYYWFNGKRLLERPLEDYLSRPLDFPFCLCWANESWSRRWDGRENEILMAQAHSPEDDIAFIAAVAKYLRDPRYIRIGQRPLLLVYRPTLLPNPAETAARWRRWCQDNGIGDIYLAYTQSFESTSPTDYGFDAAIEFPPNNSHPVDITNQIENRDPAFKGRIYDWTVYPERSRHYMPCDYPLFRGVNPGWDNEARRRGSGTLFLGSTPAGYREWLENAIEDTADRFSDPSERLVFINAWNEWAEGAHLEPDQRHGYAYLQATRDALLRSRTKVRREILLVAHDAHPHGAQYLALRMAQRLHEDFGYQVTMVVLGPGSLLPDYAAVADVHRLDADTADRAPGHRLAKRLRERGIEDAIVNSTASGRFTPSLRAAGFRIIALVHELPELIRSLDLRVHAHHIATDADVVVFPARIVRDGFIRFASLRDAQSRIRPQGLYKQNRLAARLTSKQIRTQLRQQLGLPLSARIVLGVGYGDRRKGFDLFALIGLAIYASRSDTYFVWVGGIDSGMRTMVEPLIDQANAQPHFLFPGHLPETDAFYAGADVYAMTSREDPFPSVVLEALAVAVPVVAFEDAGGFADLAPSGAVRLVPGLTVDAFAQTITEFLDHEDARRAAGMRGRELIVRDFGFQRYLFDLLAETRAPSPRISVVVPNFNYCRYLPARIKSILHQTLPIYELIVLDDGSTDDSRHWLETELPRLAPEAQIILNADNSGSPFVQWLAGLERARGDYVWIAEADDLAAPSFLEEAMRGFATPDVVMSFTQSRQIDPTGEVLCGDYLDYVADLSREQWRRPYTRSGHEEIAQALAVKNSIPNVSAVVFRRQAFLSVLRSNLERIRRYRIAGDWVAYLELLREGSIAFSPLALNDHRRHPRSLTLSNFNLMQLREIVEVQRQVATSIDLDADIRAKADAYAQSLYESFGLASKEAPRFTDCEELGVAQASSR</sequence>
<dbReference type="SUPFAM" id="SSF53756">
    <property type="entry name" value="UDP-Glycosyltransferase/glycogen phosphorylase"/>
    <property type="match status" value="1"/>
</dbReference>
<dbReference type="CDD" id="cd00761">
    <property type="entry name" value="Glyco_tranf_GTA_type"/>
    <property type="match status" value="1"/>
</dbReference>
<dbReference type="InterPro" id="IPR001173">
    <property type="entry name" value="Glyco_trans_2-like"/>
</dbReference>
<protein>
    <submittedName>
        <fullName evidence="3">Glycosyl transferase family 1</fullName>
    </submittedName>
</protein>
<feature type="domain" description="Glycosyltransferase 2-like" evidence="2">
    <location>
        <begin position="806"/>
        <end position="931"/>
    </location>
</feature>
<evidence type="ECO:0000259" key="1">
    <source>
        <dbReference type="Pfam" id="PF00534"/>
    </source>
</evidence>
<dbReference type="SUPFAM" id="SSF53448">
    <property type="entry name" value="Nucleotide-diphospho-sugar transferases"/>
    <property type="match status" value="1"/>
</dbReference>
<comment type="caution">
    <text evidence="3">The sequence shown here is derived from an EMBL/GenBank/DDBJ whole genome shotgun (WGS) entry which is preliminary data.</text>
</comment>
<dbReference type="Pfam" id="PF00534">
    <property type="entry name" value="Glycos_transf_1"/>
    <property type="match status" value="1"/>
</dbReference>
<dbReference type="Proteomes" id="UP000295717">
    <property type="component" value="Unassembled WGS sequence"/>
</dbReference>
<dbReference type="Gene3D" id="3.40.50.2000">
    <property type="entry name" value="Glycogen Phosphorylase B"/>
    <property type="match status" value="1"/>
</dbReference>
<dbReference type="Gene3D" id="3.20.20.80">
    <property type="entry name" value="Glycosidases"/>
    <property type="match status" value="1"/>
</dbReference>
<dbReference type="AlphaFoldDB" id="A0A4R3N1S0"/>
<keyword evidence="3" id="KW-0808">Transferase</keyword>
<gene>
    <name evidence="3" type="ORF">EDC35_103276</name>
</gene>
<dbReference type="InterPro" id="IPR032719">
    <property type="entry name" value="WbsX"/>
</dbReference>
<accession>A0A4R3N1S0</accession>
<reference evidence="3 4" key="1">
    <citation type="submission" date="2019-03" db="EMBL/GenBank/DDBJ databases">
        <title>Genomic Encyclopedia of Type Strains, Phase IV (KMG-IV): sequencing the most valuable type-strain genomes for metagenomic binning, comparative biology and taxonomic classification.</title>
        <authorList>
            <person name="Goeker M."/>
        </authorList>
    </citation>
    <scope>NUCLEOTIDE SEQUENCE [LARGE SCALE GENOMIC DNA]</scope>
    <source>
        <strain evidence="3 4">DSM 13587</strain>
    </source>
</reference>
<dbReference type="PANTHER" id="PTHR41244:SF1">
    <property type="entry name" value="GLYCOSYLTRANSFERASE"/>
    <property type="match status" value="1"/>
</dbReference>
<dbReference type="GO" id="GO:0016757">
    <property type="term" value="F:glycosyltransferase activity"/>
    <property type="evidence" value="ECO:0007669"/>
    <property type="project" value="InterPro"/>
</dbReference>